<dbReference type="SUPFAM" id="SSF49373">
    <property type="entry name" value="Invasin/intimin cell-adhesion fragments"/>
    <property type="match status" value="3"/>
</dbReference>
<proteinExistence type="inferred from homology"/>
<feature type="signal peptide" evidence="4">
    <location>
        <begin position="1"/>
        <end position="23"/>
    </location>
</feature>
<dbReference type="Gene3D" id="2.60.40.10">
    <property type="entry name" value="Immunoglobulins"/>
    <property type="match status" value="4"/>
</dbReference>
<dbReference type="InterPro" id="IPR041498">
    <property type="entry name" value="Big_6"/>
</dbReference>
<protein>
    <recommendedName>
        <fullName evidence="5">Big-1 domain-containing protein</fullName>
    </recommendedName>
</protein>
<evidence type="ECO:0000259" key="5">
    <source>
        <dbReference type="PROSITE" id="PS51127"/>
    </source>
</evidence>
<evidence type="ECO:0000256" key="1">
    <source>
        <dbReference type="ARBA" id="ARBA00010116"/>
    </source>
</evidence>
<gene>
    <name evidence="6" type="ORF">G7068_11660</name>
</gene>
<dbReference type="Pfam" id="PF17936">
    <property type="entry name" value="Big_6"/>
    <property type="match status" value="2"/>
</dbReference>
<dbReference type="InterPro" id="IPR003344">
    <property type="entry name" value="Big_1_dom"/>
</dbReference>
<organism evidence="6 7">
    <name type="scientific">Leucobacter viscericola</name>
    <dbReference type="NCBI Taxonomy" id="2714935"/>
    <lineage>
        <taxon>Bacteria</taxon>
        <taxon>Bacillati</taxon>
        <taxon>Actinomycetota</taxon>
        <taxon>Actinomycetes</taxon>
        <taxon>Micrococcales</taxon>
        <taxon>Microbacteriaceae</taxon>
        <taxon>Leucobacter</taxon>
    </lineage>
</organism>
<dbReference type="Pfam" id="PF09134">
    <property type="entry name" value="Invasin_D3"/>
    <property type="match status" value="1"/>
</dbReference>
<keyword evidence="7" id="KW-1185">Reference proteome</keyword>
<feature type="transmembrane region" description="Helical" evidence="3">
    <location>
        <begin position="1618"/>
        <end position="1638"/>
    </location>
</feature>
<dbReference type="KEGG" id="lvi:G7068_11660"/>
<evidence type="ECO:0000313" key="7">
    <source>
        <dbReference type="Proteomes" id="UP000502677"/>
    </source>
</evidence>
<dbReference type="EMBL" id="CP049863">
    <property type="protein sequence ID" value="QIK63768.1"/>
    <property type="molecule type" value="Genomic_DNA"/>
</dbReference>
<dbReference type="InterPro" id="IPR011050">
    <property type="entry name" value="Pectin_lyase_fold/virulence"/>
</dbReference>
<dbReference type="Pfam" id="PF02369">
    <property type="entry name" value="Big_1"/>
    <property type="match status" value="2"/>
</dbReference>
<dbReference type="RefSeq" id="WP_166292110.1">
    <property type="nucleotide sequence ID" value="NZ_CP049863.1"/>
</dbReference>
<sequence length="1650" mass="168150">MTAALLLVALVAPVAGQATGSFAAPAAAEPTPTTTDLRNGYDYTLRVNDVRLIPDANPGDGKCATAANYGATCTLLAAAQEANALSAADPSTKVLITLAAPTPQGSLRQLNGSFANSGTVLLENSATNTPTGFAGMIRGSADMNSIVGGTVDNDHAGSILWFSGNVVVDLQNRLELLPPGDGGMTGVVMSFTGQDQVLRNFSNLAGAEGVIYVGKTAKNLLIENGRIANGPAGSGGLTYAIERAINVVGGAEATLIRDVTLDSIWAAGINIVQQYGNAAEPVHGLSFIDSTISWENRYTGNAVYGIGKWDGGVVRVDDLVVMGTTFKDFRRGVHYDNSVPISGDLLQLGGVSRISGNRFVSTLDTALIHGTANNDIRLTRAPVAGATVTVDRNIFNNAGAWTPAGPSVLVSGGVAGSGTVAVTDNTFVGWNRNTVGQVISVTSSGGPSVALDRNTFSNVGGFTATPTNSAELPGDLANPVHISNANGNVRTAFPSAATVVPGACQVAVTVQAPQAGGNQPSYPVRVDAFAGGANGADVYLGRVQVASAADWGVDGAELKYPFALGGGKLRLQTVDALGNTSPLSRTVEIAGAGVDACGPQLWIRQAETQQDPTWSRALEFEVVSSVPLADGALAAALNTAASSAAASVQSVRPASENAAVNTRWNVTVRADATGTVVLGAAAHSVQDREGHWNDQPANATEAPNNVVRSSDPAGIVGTPGAMLDASVEYRIPVSLSAQPGGTLTAAEGATETESFTIVTDARDSLGRTTHPPVSTVVVQPRWTDLVPDASMPDPQGDPAAQAKLLPNNTAMSESDAVIDPASGETKVAVAAINNTVVDGTRALTLTPELASDDPEYDGIVLDSLAVILEDDDEPVAADSAMAVTSNNAVANGTAANEVTVTARNAAGLPVQNAVVRFGLPVGLSALGAGESGEPVAGPTGVTRITDAQGKATLSVGSTVARTPFDVAATVDAADRQDTVAGSPVAVVFTPGAASAAHSVLSVTPGRLAVDGEPHEAKVRVADAFGNVVTGQAVTFTTDPATSMSGNGVATSGSDGFARVTVKTERAGTATVSAALGAEAVAESPASVSFRAGNYAAANSGVQASAGVAEANGRHEVTIEARLKDTFGNLIDEELSDVVIASSSGEVTSTEYVGDGVYAATLTATRVATATASVSVSGVTAAGTDQVRFVPTPSKPTVDPSNGTRVSGGSDPLMTVTVRTENGTLLATTTSDMLGRFTTPLLAPVVHDQRLDVHARDENGFVSAVAVLTIDLLAPDAPRVDPSNGWKLKICSDAGNTIVVQDKHGNTISGELGKSNKGCVEFTPRARLTEQDGVRVFAVDPAGNWSEAFAPFIKTTLPAAPEPEPTNGLIVAGGTIEQTDSIQFLDGHGNRLRGTIAIDERGQFTFTPTPRLVTGDDVVIRVTDQVGNSIEVPVPIDSTPPVAAVVSEFTSQVVAGYAQPGSTVTVTDENGALLGSATAGLDGYFEIKLSLAPTRNEVITLLVTDELGNESAAVHLRLSAASILVARPVLANTDTQTVHGFGYLPGERVTATIDDSAVEPVSAVVDASGNVSLEIPLGARVALGTHTILLTGEETTLRSEPFTVAEQRMAFLATTGGEAAGVLAGLSLVVLLLGAAAAVRGRRRSSAKRTT</sequence>
<evidence type="ECO:0000313" key="6">
    <source>
        <dbReference type="EMBL" id="QIK63768.1"/>
    </source>
</evidence>
<evidence type="ECO:0000256" key="4">
    <source>
        <dbReference type="SAM" id="SignalP"/>
    </source>
</evidence>
<keyword evidence="3" id="KW-0812">Transmembrane</keyword>
<reference evidence="6 7" key="1">
    <citation type="submission" date="2020-03" db="EMBL/GenBank/DDBJ databases">
        <title>Leucobacter sp. nov., isolated from beetles.</title>
        <authorList>
            <person name="Hyun D.-W."/>
            <person name="Bae J.-W."/>
        </authorList>
    </citation>
    <scope>NUCLEOTIDE SEQUENCE [LARGE SCALE GENOMIC DNA]</scope>
    <source>
        <strain evidence="6 7">HDW9C</strain>
    </source>
</reference>
<evidence type="ECO:0000256" key="2">
    <source>
        <dbReference type="SAM" id="MobiDB-lite"/>
    </source>
</evidence>
<dbReference type="SMART" id="SM00634">
    <property type="entry name" value="BID_1"/>
    <property type="match status" value="3"/>
</dbReference>
<keyword evidence="3" id="KW-0472">Membrane</keyword>
<dbReference type="InterPro" id="IPR008964">
    <property type="entry name" value="Invasin/intimin_cell_adhesion"/>
</dbReference>
<feature type="region of interest" description="Disordered" evidence="2">
    <location>
        <begin position="1189"/>
        <end position="1212"/>
    </location>
</feature>
<feature type="domain" description="Big-1" evidence="5">
    <location>
        <begin position="997"/>
        <end position="1090"/>
    </location>
</feature>
<keyword evidence="4" id="KW-0732">Signal</keyword>
<feature type="region of interest" description="Disordered" evidence="2">
    <location>
        <begin position="689"/>
        <end position="709"/>
    </location>
</feature>
<feature type="chain" id="PRO_5026222165" description="Big-1 domain-containing protein" evidence="4">
    <location>
        <begin position="24"/>
        <end position="1650"/>
    </location>
</feature>
<dbReference type="PROSITE" id="PS51127">
    <property type="entry name" value="BIG1"/>
    <property type="match status" value="1"/>
</dbReference>
<dbReference type="InterPro" id="IPR013783">
    <property type="entry name" value="Ig-like_fold"/>
</dbReference>
<accession>A0A6G7XHC1</accession>
<feature type="compositionally biased region" description="Polar residues" evidence="2">
    <location>
        <begin position="695"/>
        <end position="708"/>
    </location>
</feature>
<keyword evidence="3" id="KW-1133">Transmembrane helix</keyword>
<dbReference type="InterPro" id="IPR015217">
    <property type="entry name" value="Invasin_dom_3"/>
</dbReference>
<dbReference type="Proteomes" id="UP000502677">
    <property type="component" value="Chromosome"/>
</dbReference>
<comment type="similarity">
    <text evidence="1">Belongs to the intimin/invasin family.</text>
</comment>
<dbReference type="SUPFAM" id="SSF51126">
    <property type="entry name" value="Pectin lyase-like"/>
    <property type="match status" value="1"/>
</dbReference>
<evidence type="ECO:0000256" key="3">
    <source>
        <dbReference type="SAM" id="Phobius"/>
    </source>
</evidence>
<dbReference type="GO" id="GO:0005975">
    <property type="term" value="P:carbohydrate metabolic process"/>
    <property type="evidence" value="ECO:0007669"/>
    <property type="project" value="UniProtKB-ARBA"/>
</dbReference>
<name>A0A6G7XHC1_9MICO</name>